<evidence type="ECO:0000256" key="2">
    <source>
        <dbReference type="ARBA" id="ARBA00022448"/>
    </source>
</evidence>
<keyword evidence="2" id="KW-0813">Transport</keyword>
<evidence type="ECO:0000313" key="13">
    <source>
        <dbReference type="Proteomes" id="UP001431693"/>
    </source>
</evidence>
<dbReference type="PANTHER" id="PTHR10110">
    <property type="entry name" value="SODIUM/HYDROGEN EXCHANGER"/>
    <property type="match status" value="1"/>
</dbReference>
<dbReference type="EMBL" id="JASJEX010000003">
    <property type="protein sequence ID" value="MDJ1129744.1"/>
    <property type="molecule type" value="Genomic_DNA"/>
</dbReference>
<keyword evidence="4 10" id="KW-0812">Transmembrane</keyword>
<dbReference type="InterPro" id="IPR006153">
    <property type="entry name" value="Cation/H_exchanger_TM"/>
</dbReference>
<dbReference type="Pfam" id="PF00999">
    <property type="entry name" value="Na_H_Exchanger"/>
    <property type="match status" value="1"/>
</dbReference>
<dbReference type="Gene3D" id="6.10.140.1330">
    <property type="match status" value="1"/>
</dbReference>
<keyword evidence="3" id="KW-1003">Cell membrane</keyword>
<dbReference type="PANTHER" id="PTHR10110:SF86">
    <property type="entry name" value="SODIUM_HYDROGEN EXCHANGER 7"/>
    <property type="match status" value="1"/>
</dbReference>
<proteinExistence type="predicted"/>
<sequence length="597" mass="63107">MQIFSFALVVLLVVLASSLVDERLSRLSLPLIQIGAGLAAGILFPTLSTIAAGMDPNLFLVLFIAPLLFDESRSLSKRALARQWGPVLALAVGLVAVTTFVVGFLLHGLAPSIPLGAALALGAALGPTDAVSVAALEGEVELDEHESSLLNAEALLNDATGLVGFQFAVAFLAAGSVSAPAVAVSFLAAFFGGAALGVAVGLLAGWAVRLLHRNASTPPAFYAILDLMLPFAVFLLGNAFGVSGVIAVVGAGIAMTLAPGPKTVSTARVERLTKDLWEILVFALNGAVFVLLGLQLPMAIVPSWTGPVDSWVMVGLMLAVAAAVIGTRFVWLLAQQGALRKKSGDDNGRPVRSALVSTLAGTKGAIGGREPSPAGPGACHPVRSALVSTLAGTKGAITLSIAMTLPRFVVGDAALPDRGTLIFIASGVILITLLLANFVLPLLAPAETSPDADLAHAECLVLSQLILRLDEGIQLNEDDANMARALAITQRTYEHRRERLRMREMTGRERRRHERELRAQGSGRSRFWKRRDRLDDFVNADDDELETMCDLVAECEARSLHIELDVIRDLAIEGAITPEQSRALREKVYVMQMTLVG</sequence>
<keyword evidence="13" id="KW-1185">Reference proteome</keyword>
<reference evidence="12" key="1">
    <citation type="submission" date="2023-05" db="EMBL/GenBank/DDBJ databases">
        <title>[olsenella] sp. nov., isolated from a pig farm feces dump.</title>
        <authorList>
            <person name="Chang Y.-H."/>
        </authorList>
    </citation>
    <scope>NUCLEOTIDE SEQUENCE</scope>
    <source>
        <strain evidence="12">YH-ols2217</strain>
    </source>
</reference>
<comment type="subcellular location">
    <subcellularLocation>
        <location evidence="1">Cell membrane</location>
        <topology evidence="1">Multi-pass membrane protein</topology>
    </subcellularLocation>
</comment>
<evidence type="ECO:0000256" key="6">
    <source>
        <dbReference type="ARBA" id="ARBA00023053"/>
    </source>
</evidence>
<keyword evidence="5 10" id="KW-1133">Transmembrane helix</keyword>
<feature type="transmembrane region" description="Helical" evidence="10">
    <location>
        <begin position="186"/>
        <end position="208"/>
    </location>
</feature>
<evidence type="ECO:0000256" key="3">
    <source>
        <dbReference type="ARBA" id="ARBA00022475"/>
    </source>
</evidence>
<feature type="domain" description="Cation/H+ exchanger transmembrane" evidence="11">
    <location>
        <begin position="13"/>
        <end position="442"/>
    </location>
</feature>
<evidence type="ECO:0000256" key="8">
    <source>
        <dbReference type="ARBA" id="ARBA00023136"/>
    </source>
</evidence>
<feature type="transmembrane region" description="Helical" evidence="10">
    <location>
        <begin position="421"/>
        <end position="444"/>
    </location>
</feature>
<keyword evidence="7" id="KW-0406">Ion transport</keyword>
<evidence type="ECO:0000256" key="1">
    <source>
        <dbReference type="ARBA" id="ARBA00004651"/>
    </source>
</evidence>
<evidence type="ECO:0000256" key="5">
    <source>
        <dbReference type="ARBA" id="ARBA00022989"/>
    </source>
</evidence>
<evidence type="ECO:0000256" key="7">
    <source>
        <dbReference type="ARBA" id="ARBA00023065"/>
    </source>
</evidence>
<evidence type="ECO:0000256" key="10">
    <source>
        <dbReference type="SAM" id="Phobius"/>
    </source>
</evidence>
<evidence type="ECO:0000256" key="4">
    <source>
        <dbReference type="ARBA" id="ARBA00022692"/>
    </source>
</evidence>
<dbReference type="RefSeq" id="WP_283712865.1">
    <property type="nucleotide sequence ID" value="NZ_JASJEW010000002.1"/>
</dbReference>
<feature type="transmembrane region" description="Helical" evidence="10">
    <location>
        <begin position="159"/>
        <end position="179"/>
    </location>
</feature>
<keyword evidence="6" id="KW-0915">Sodium</keyword>
<name>A0ABT6ZLQ8_9ACTN</name>
<dbReference type="InterPro" id="IPR018422">
    <property type="entry name" value="Cation/H_exchanger_CPA1"/>
</dbReference>
<organism evidence="12 13">
    <name type="scientific">Kribbibacterium absianum</name>
    <dbReference type="NCBI Taxonomy" id="3044210"/>
    <lineage>
        <taxon>Bacteria</taxon>
        <taxon>Bacillati</taxon>
        <taxon>Actinomycetota</taxon>
        <taxon>Coriobacteriia</taxon>
        <taxon>Coriobacteriales</taxon>
        <taxon>Kribbibacteriaceae</taxon>
        <taxon>Kribbibacterium</taxon>
    </lineage>
</organism>
<gene>
    <name evidence="12" type="ORF">QJ043_06590</name>
</gene>
<feature type="transmembrane region" description="Helical" evidence="10">
    <location>
        <begin position="228"/>
        <end position="258"/>
    </location>
</feature>
<keyword evidence="8 10" id="KW-0472">Membrane</keyword>
<feature type="transmembrane region" description="Helical" evidence="10">
    <location>
        <begin position="279"/>
        <end position="300"/>
    </location>
</feature>
<evidence type="ECO:0000313" key="12">
    <source>
        <dbReference type="EMBL" id="MDJ1129744.1"/>
    </source>
</evidence>
<protein>
    <submittedName>
        <fullName evidence="12">Sodium:proton antiporter</fullName>
    </submittedName>
</protein>
<comment type="caution">
    <text evidence="12">The sequence shown here is derived from an EMBL/GenBank/DDBJ whole genome shotgun (WGS) entry which is preliminary data.</text>
</comment>
<evidence type="ECO:0000256" key="9">
    <source>
        <dbReference type="ARBA" id="ARBA00023201"/>
    </source>
</evidence>
<feature type="transmembrane region" description="Helical" evidence="10">
    <location>
        <begin position="312"/>
        <end position="334"/>
    </location>
</feature>
<evidence type="ECO:0000259" key="11">
    <source>
        <dbReference type="Pfam" id="PF00999"/>
    </source>
</evidence>
<accession>A0ABT6ZLQ8</accession>
<dbReference type="Proteomes" id="UP001431693">
    <property type="component" value="Unassembled WGS sequence"/>
</dbReference>
<feature type="transmembrane region" description="Helical" evidence="10">
    <location>
        <begin position="86"/>
        <end position="106"/>
    </location>
</feature>
<keyword evidence="9" id="KW-0739">Sodium transport</keyword>